<evidence type="ECO:0000256" key="3">
    <source>
        <dbReference type="SAM" id="MobiDB-lite"/>
    </source>
</evidence>
<sequence length="1123" mass="124226">MSRPTYRGWLKQIYDKKRESGPVVCYDWASLTRYWEFSESHGLIRTGLQEPQKPFSSGPEDRLYEGFRSLTTISLIHNCKKLAIGLNLGVNSSVSATSTSGYDSLCCNFRGGYNSYTWALFFATEAIPSASSSVRRQRPRPRCRCRLRSTRSSQRVNRLPWNNTRSPRMDVQDVPNTAWERNPVSAPSASRFRHDANQGLVWPFIWADSVRYARLSRIRAILGCNAPDPFPDADLVTVDDHYIACDVVINWVSDNVVLCFLHAIVGKTTVLATLRSMHIAHATRETIRLDKGKADNDELNKTHWTNWCGTSAMTTDHAAGLYDRLQKLVPPSHTPPDRIFQILINQPARPILFSWPPEGYTAGEFGKLVHRMQIGGPGGANHHSKSDDGAKTSCTRRYKANQQIVDAGVPKEVESIFIPHGAVIFACHKVVSSRPPYPSVQQGRVGEPDMYNSYQPRQPAASNYPPQPHQHPLMQGHYAGDARRSANGSDYSAPGVPDSPEYVHSRATTSGYQRGPADYSASQYGVRGMTYGPNYVQQFDSSYPASTNHQRPDVYPPAQHSADHRNAHQDRAEDWAYSQSHPPHPPVTQASAQPSWPAPTSSPRPASPRSQGPSSYDGQSWMMPQGWPQGQLEQTPAPQHQAQQGYPYATSQPFGPPSIPGQSQQQPLSPPPPYAPNTPVSQPPPPLDTPASSKRDPSPQEDITIPRIHAPPKRKRDSAPKKEGNGAPDLTLGEGGRSQLSTSNKEVISRERGQSTGTTAPRAGGAPPPGVLRCSSCKSETSPEWRKGPSGKKDLCNAYVSSILLYLPDANISLISRCGLRYARSKQKKDGNTQPKRRREKDVPLTPAPMPVPVPGGVSSNLQQPGHSHLSTSASTSSSSVPPSWPNAPHENRDQKRMRSETFTTVSHSPSPPHSEGHGQPESYPEAYGARYGQAAYPQGYTNGYSVDYNRMPGPVPSYVTPDPSGSSSLLYGSVILFISPGILRTYFVQTCGHVWRILCPSLRLWSILHFPQSFSLVTYHRAQCGETLRSFPMSTNSCQYLLDSLKACLLQSDCVRVQGIAWVPSKCLRDHAEELPEECRHLRKAFFECKRGKLDMRKRFRGNAGGRPANIRTTDTQDDEDT</sequence>
<protein>
    <submittedName>
        <fullName evidence="5">Cytochrome c oxidase assembly domain-containing protein</fullName>
    </submittedName>
</protein>
<dbReference type="InterPro" id="IPR018793">
    <property type="entry name" value="Cyt_c_oxidase_assmbl_Pet191"/>
</dbReference>
<dbReference type="GO" id="GO:0008270">
    <property type="term" value="F:zinc ion binding"/>
    <property type="evidence" value="ECO:0007669"/>
    <property type="project" value="InterPro"/>
</dbReference>
<dbReference type="GO" id="GO:0005739">
    <property type="term" value="C:mitochondrion"/>
    <property type="evidence" value="ECO:0007669"/>
    <property type="project" value="TreeGrafter"/>
</dbReference>
<feature type="domain" description="GATA-type" evidence="4">
    <location>
        <begin position="768"/>
        <end position="844"/>
    </location>
</feature>
<dbReference type="SMART" id="SM00401">
    <property type="entry name" value="ZnF_GATA"/>
    <property type="match status" value="1"/>
</dbReference>
<evidence type="ECO:0000313" key="5">
    <source>
        <dbReference type="EMBL" id="ELU40779.1"/>
    </source>
</evidence>
<accession>L8WWS6</accession>
<gene>
    <name evidence="5" type="ORF">AG1IA_05222</name>
</gene>
<dbReference type="PANTHER" id="PTHR28627:SF1">
    <property type="entry name" value="CYTOCHROME C OXIDASE ASSEMBLY FACTOR 5"/>
    <property type="match status" value="1"/>
</dbReference>
<evidence type="ECO:0000256" key="2">
    <source>
        <dbReference type="ARBA" id="ARBA00023157"/>
    </source>
</evidence>
<evidence type="ECO:0000313" key="6">
    <source>
        <dbReference type="Proteomes" id="UP000011668"/>
    </source>
</evidence>
<feature type="compositionally biased region" description="Basic and acidic residues" evidence="3">
    <location>
        <begin position="561"/>
        <end position="574"/>
    </location>
</feature>
<feature type="compositionally biased region" description="Polar residues" evidence="3">
    <location>
        <begin position="631"/>
        <end position="644"/>
    </location>
</feature>
<dbReference type="OrthoDB" id="2162994at2759"/>
<feature type="compositionally biased region" description="Pro residues" evidence="3">
    <location>
        <begin position="596"/>
        <end position="606"/>
    </location>
</feature>
<dbReference type="SUPFAM" id="SSF57716">
    <property type="entry name" value="Glucocorticoid receptor-like (DNA-binding domain)"/>
    <property type="match status" value="1"/>
</dbReference>
<dbReference type="STRING" id="983506.L8WWS6"/>
<evidence type="ECO:0000259" key="4">
    <source>
        <dbReference type="SMART" id="SM00401"/>
    </source>
</evidence>
<dbReference type="Pfam" id="PF00320">
    <property type="entry name" value="GATA"/>
    <property type="match status" value="1"/>
</dbReference>
<feature type="region of interest" description="Disordered" evidence="3">
    <location>
        <begin position="1102"/>
        <end position="1123"/>
    </location>
</feature>
<keyword evidence="2" id="KW-1015">Disulfide bond</keyword>
<feature type="compositionally biased region" description="Basic and acidic residues" evidence="3">
    <location>
        <begin position="890"/>
        <end position="900"/>
    </location>
</feature>
<dbReference type="AlphaFoldDB" id="L8WWS6"/>
<comment type="caution">
    <text evidence="5">The sequence shown here is derived from an EMBL/GenBank/DDBJ whole genome shotgun (WGS) entry which is preliminary data.</text>
</comment>
<feature type="compositionally biased region" description="Polar residues" evidence="3">
    <location>
        <begin position="540"/>
        <end position="549"/>
    </location>
</feature>
<dbReference type="Proteomes" id="UP000011668">
    <property type="component" value="Unassembled WGS sequence"/>
</dbReference>
<feature type="compositionally biased region" description="Low complexity" evidence="3">
    <location>
        <begin position="867"/>
        <end position="882"/>
    </location>
</feature>
<feature type="compositionally biased region" description="Low complexity" evidence="3">
    <location>
        <begin position="756"/>
        <end position="765"/>
    </location>
</feature>
<dbReference type="HOGENOM" id="CLU_280078_0_0_1"/>
<feature type="region of interest" description="Disordered" evidence="3">
    <location>
        <begin position="824"/>
        <end position="926"/>
    </location>
</feature>
<name>L8WWS6_THACA</name>
<dbReference type="InterPro" id="IPR013088">
    <property type="entry name" value="Znf_NHR/GATA"/>
</dbReference>
<proteinExistence type="inferred from homology"/>
<feature type="region of interest" description="Disordered" evidence="3">
    <location>
        <begin position="540"/>
        <end position="792"/>
    </location>
</feature>
<keyword evidence="6" id="KW-1185">Reference proteome</keyword>
<dbReference type="EMBL" id="AFRT01001348">
    <property type="protein sequence ID" value="ELU40779.1"/>
    <property type="molecule type" value="Genomic_DNA"/>
</dbReference>
<dbReference type="PANTHER" id="PTHR28627">
    <property type="entry name" value="CYTOCHROME C OXIDASE ASSEMBLY FACTOR 5"/>
    <property type="match status" value="1"/>
</dbReference>
<feature type="region of interest" description="Disordered" evidence="3">
    <location>
        <begin position="436"/>
        <end position="518"/>
    </location>
</feature>
<dbReference type="Gene3D" id="3.30.50.10">
    <property type="entry name" value="Erythroid Transcription Factor GATA-1, subunit A"/>
    <property type="match status" value="1"/>
</dbReference>
<comment type="similarity">
    <text evidence="1">Belongs to the PET191 family.</text>
</comment>
<dbReference type="InterPro" id="IPR000679">
    <property type="entry name" value="Znf_GATA"/>
</dbReference>
<dbReference type="GO" id="GO:0033617">
    <property type="term" value="P:mitochondrial respiratory chain complex IV assembly"/>
    <property type="evidence" value="ECO:0007669"/>
    <property type="project" value="TreeGrafter"/>
</dbReference>
<reference evidence="5 6" key="1">
    <citation type="journal article" date="2013" name="Nat. Commun.">
        <title>The evolution and pathogenic mechanisms of the rice sheath blight pathogen.</title>
        <authorList>
            <person name="Zheng A."/>
            <person name="Lin R."/>
            <person name="Xu L."/>
            <person name="Qin P."/>
            <person name="Tang C."/>
            <person name="Ai P."/>
            <person name="Zhang D."/>
            <person name="Liu Y."/>
            <person name="Sun Z."/>
            <person name="Feng H."/>
            <person name="Wang Y."/>
            <person name="Chen Y."/>
            <person name="Liang X."/>
            <person name="Fu R."/>
            <person name="Li Q."/>
            <person name="Zhang J."/>
            <person name="Yu X."/>
            <person name="Xie Z."/>
            <person name="Ding L."/>
            <person name="Guan P."/>
            <person name="Tang J."/>
            <person name="Liang Y."/>
            <person name="Wang S."/>
            <person name="Deng Q."/>
            <person name="Li S."/>
            <person name="Zhu J."/>
            <person name="Wang L."/>
            <person name="Liu H."/>
            <person name="Li P."/>
        </authorList>
    </citation>
    <scope>NUCLEOTIDE SEQUENCE [LARGE SCALE GENOMIC DNA]</scope>
    <source>
        <strain evidence="6">AG-1 IA</strain>
    </source>
</reference>
<dbReference type="GO" id="GO:0006355">
    <property type="term" value="P:regulation of DNA-templated transcription"/>
    <property type="evidence" value="ECO:0007669"/>
    <property type="project" value="InterPro"/>
</dbReference>
<evidence type="ECO:0000256" key="1">
    <source>
        <dbReference type="ARBA" id="ARBA00007785"/>
    </source>
</evidence>
<feature type="compositionally biased region" description="Basic and acidic residues" evidence="3">
    <location>
        <begin position="781"/>
        <end position="792"/>
    </location>
</feature>
<dbReference type="CDD" id="cd00202">
    <property type="entry name" value="ZnF_GATA"/>
    <property type="match status" value="1"/>
</dbReference>
<organism evidence="5 6">
    <name type="scientific">Thanatephorus cucumeris (strain AG1-IA)</name>
    <name type="common">Rice sheath blight fungus</name>
    <name type="synonym">Rhizoctonia solani</name>
    <dbReference type="NCBI Taxonomy" id="983506"/>
    <lineage>
        <taxon>Eukaryota</taxon>
        <taxon>Fungi</taxon>
        <taxon>Dikarya</taxon>
        <taxon>Basidiomycota</taxon>
        <taxon>Agaricomycotina</taxon>
        <taxon>Agaricomycetes</taxon>
        <taxon>Cantharellales</taxon>
        <taxon>Ceratobasidiaceae</taxon>
        <taxon>Rhizoctonia</taxon>
        <taxon>Rhizoctonia solani AG-1</taxon>
    </lineage>
</organism>
<dbReference type="Pfam" id="PF10203">
    <property type="entry name" value="Pet191_N"/>
    <property type="match status" value="1"/>
</dbReference>
<dbReference type="GO" id="GO:0043565">
    <property type="term" value="F:sequence-specific DNA binding"/>
    <property type="evidence" value="ECO:0007669"/>
    <property type="project" value="InterPro"/>
</dbReference>
<feature type="compositionally biased region" description="Pro residues" evidence="3">
    <location>
        <begin position="668"/>
        <end position="688"/>
    </location>
</feature>